<keyword evidence="2" id="KW-0472">Membrane</keyword>
<organism evidence="3 4">
    <name type="scientific">Planococcus liqunii</name>
    <dbReference type="NCBI Taxonomy" id="3058394"/>
    <lineage>
        <taxon>Bacteria</taxon>
        <taxon>Bacillati</taxon>
        <taxon>Bacillota</taxon>
        <taxon>Bacilli</taxon>
        <taxon>Bacillales</taxon>
        <taxon>Caryophanaceae</taxon>
        <taxon>Planococcus</taxon>
    </lineage>
</organism>
<dbReference type="SUPFAM" id="SSF103481">
    <property type="entry name" value="Multidrug resistance efflux transporter EmrE"/>
    <property type="match status" value="1"/>
</dbReference>
<proteinExistence type="predicted"/>
<accession>A0ABT8MU34</accession>
<keyword evidence="4" id="KW-1185">Reference proteome</keyword>
<feature type="transmembrane region" description="Helical" evidence="2">
    <location>
        <begin position="121"/>
        <end position="139"/>
    </location>
</feature>
<evidence type="ECO:0000256" key="2">
    <source>
        <dbReference type="SAM" id="Phobius"/>
    </source>
</evidence>
<evidence type="ECO:0000313" key="4">
    <source>
        <dbReference type="Proteomes" id="UP001172054"/>
    </source>
</evidence>
<dbReference type="PANTHER" id="PTHR34821:SF3">
    <property type="entry name" value="MEMBRANE PROTEIN"/>
    <property type="match status" value="1"/>
</dbReference>
<keyword evidence="2" id="KW-1133">Transmembrane helix</keyword>
<sequence length="141" mass="15335">MKGIFFALAGGFFLTLQSVANAEISSHIGTWQAAAMTQLTGFLFALLIVILLRDRTYRQLNQVPPLYASGGMLAAIVLFCNMTAVHIMGVTLTIGVFLIAQLVMALAIDGKGWFDMSKKKISRTQVIGVLLMITGVIVLKW</sequence>
<dbReference type="RefSeq" id="WP_301726722.1">
    <property type="nucleotide sequence ID" value="NZ_JAUJWW010000005.1"/>
</dbReference>
<dbReference type="Proteomes" id="UP001172054">
    <property type="component" value="Unassembled WGS sequence"/>
</dbReference>
<feature type="transmembrane region" description="Helical" evidence="2">
    <location>
        <begin position="64"/>
        <end position="84"/>
    </location>
</feature>
<keyword evidence="2" id="KW-0812">Transmembrane</keyword>
<evidence type="ECO:0000256" key="1">
    <source>
        <dbReference type="ARBA" id="ARBA00004127"/>
    </source>
</evidence>
<gene>
    <name evidence="3" type="ORF">QWY15_13275</name>
</gene>
<dbReference type="PANTHER" id="PTHR34821">
    <property type="entry name" value="INNER MEMBRANE PROTEIN YDCZ"/>
    <property type="match status" value="1"/>
</dbReference>
<protein>
    <submittedName>
        <fullName evidence="3">DMT family transporter</fullName>
    </submittedName>
</protein>
<comment type="caution">
    <text evidence="3">The sequence shown here is derived from an EMBL/GenBank/DDBJ whole genome shotgun (WGS) entry which is preliminary data.</text>
</comment>
<name>A0ABT8MU34_9BACL</name>
<evidence type="ECO:0000313" key="3">
    <source>
        <dbReference type="EMBL" id="MDN7228269.1"/>
    </source>
</evidence>
<dbReference type="InterPro" id="IPR037185">
    <property type="entry name" value="EmrE-like"/>
</dbReference>
<dbReference type="InterPro" id="IPR006750">
    <property type="entry name" value="YdcZ"/>
</dbReference>
<dbReference type="EMBL" id="JAUJWW010000005">
    <property type="protein sequence ID" value="MDN7228269.1"/>
    <property type="molecule type" value="Genomic_DNA"/>
</dbReference>
<comment type="subcellular location">
    <subcellularLocation>
        <location evidence="1">Endomembrane system</location>
        <topology evidence="1">Multi-pass membrane protein</topology>
    </subcellularLocation>
</comment>
<feature type="transmembrane region" description="Helical" evidence="2">
    <location>
        <begin position="32"/>
        <end position="52"/>
    </location>
</feature>
<feature type="transmembrane region" description="Helical" evidence="2">
    <location>
        <begin position="90"/>
        <end position="109"/>
    </location>
</feature>
<reference evidence="3 4" key="1">
    <citation type="submission" date="2023-06" db="EMBL/GenBank/DDBJ databases">
        <title>Novel species in genus Planococcus.</title>
        <authorList>
            <person name="Ning S."/>
        </authorList>
    </citation>
    <scope>NUCLEOTIDE SEQUENCE [LARGE SCALE GENOMIC DNA]</scope>
    <source>
        <strain evidence="3 4">N064</strain>
    </source>
</reference>
<dbReference type="Pfam" id="PF04657">
    <property type="entry name" value="DMT_YdcZ"/>
    <property type="match status" value="1"/>
</dbReference>